<dbReference type="PANTHER" id="PTHR43060">
    <property type="entry name" value="3-HYDROXYISOBUTYRATE DEHYDROGENASE-LIKE 1, MITOCHONDRIAL-RELATED"/>
    <property type="match status" value="1"/>
</dbReference>
<dbReference type="Gene3D" id="3.40.50.720">
    <property type="entry name" value="NAD(P)-binding Rossmann-like Domain"/>
    <property type="match status" value="1"/>
</dbReference>
<dbReference type="SUPFAM" id="SSF51735">
    <property type="entry name" value="NAD(P)-binding Rossmann-fold domains"/>
    <property type="match status" value="1"/>
</dbReference>
<dbReference type="InterPro" id="IPR036291">
    <property type="entry name" value="NAD(P)-bd_dom_sf"/>
</dbReference>
<evidence type="ECO:0000259" key="1">
    <source>
        <dbReference type="Pfam" id="PF03446"/>
    </source>
</evidence>
<dbReference type="Pfam" id="PF14833">
    <property type="entry name" value="NAD_binding_11"/>
    <property type="match status" value="1"/>
</dbReference>
<keyword evidence="4" id="KW-1185">Reference proteome</keyword>
<dbReference type="EMBL" id="OZ019895">
    <property type="protein sequence ID" value="CAK9219805.1"/>
    <property type="molecule type" value="Genomic_DNA"/>
</dbReference>
<dbReference type="InterPro" id="IPR008927">
    <property type="entry name" value="6-PGluconate_DH-like_C_sf"/>
</dbReference>
<sequence>MAPGACLLLPRVNFIARHLAPLHRAFLHRSCLGSSPTLTPSFFRGVQAAAAAAVSSGGRRRSFTHEAMGLTEVLPGSTRIGWIGTGVMGQAMCGHILEAGFSLTVFNRTPSKAEALCQKGAVMVNSPNAVAHQSDIVFTIVGYPSDVREVILGEKGVVQGLQPGGIVVDMSTSDPALAREIYAVAQERGCESVDAPVSGGDKGAKAGTLAIMAGGREDTVKGLLPLFKCMGTPTYMGPAGSGQSCKLANQITIASTMVGLVEGMLYAHKAGLDVTTYLQAIGGGAAGSKSLELYATRIQKRDFAPGFYVHHFVKDLGIALHECQQMGISLPGLALAQQLYVSLKGYGEGNLGTQALILTLERLNNLTLPTRNTD</sequence>
<name>A0ABP0UEF5_9BRYO</name>
<dbReference type="PANTHER" id="PTHR43060:SF15">
    <property type="entry name" value="3-HYDROXYISOBUTYRATE DEHYDROGENASE-LIKE 1, MITOCHONDRIAL-RELATED"/>
    <property type="match status" value="1"/>
</dbReference>
<dbReference type="SUPFAM" id="SSF48179">
    <property type="entry name" value="6-phosphogluconate dehydrogenase C-terminal domain-like"/>
    <property type="match status" value="1"/>
</dbReference>
<feature type="domain" description="3-hydroxyisobutyrate dehydrogenase-like NAD-binding" evidence="2">
    <location>
        <begin position="240"/>
        <end position="357"/>
    </location>
</feature>
<feature type="domain" description="6-phosphogluconate dehydrogenase NADP-binding" evidence="1">
    <location>
        <begin position="79"/>
        <end position="235"/>
    </location>
</feature>
<dbReference type="Pfam" id="PF03446">
    <property type="entry name" value="NAD_binding_2"/>
    <property type="match status" value="1"/>
</dbReference>
<evidence type="ECO:0000313" key="4">
    <source>
        <dbReference type="Proteomes" id="UP001497512"/>
    </source>
</evidence>
<dbReference type="Proteomes" id="UP001497512">
    <property type="component" value="Chromosome 3"/>
</dbReference>
<proteinExistence type="predicted"/>
<dbReference type="InterPro" id="IPR006115">
    <property type="entry name" value="6PGDH_NADP-bd"/>
</dbReference>
<accession>A0ABP0UEF5</accession>
<reference evidence="3" key="1">
    <citation type="submission" date="2024-02" db="EMBL/GenBank/DDBJ databases">
        <authorList>
            <consortium name="ELIXIR-Norway"/>
            <consortium name="Elixir Norway"/>
        </authorList>
    </citation>
    <scope>NUCLEOTIDE SEQUENCE</scope>
</reference>
<organism evidence="3 4">
    <name type="scientific">Sphagnum troendelagicum</name>
    <dbReference type="NCBI Taxonomy" id="128251"/>
    <lineage>
        <taxon>Eukaryota</taxon>
        <taxon>Viridiplantae</taxon>
        <taxon>Streptophyta</taxon>
        <taxon>Embryophyta</taxon>
        <taxon>Bryophyta</taxon>
        <taxon>Sphagnophytina</taxon>
        <taxon>Sphagnopsida</taxon>
        <taxon>Sphagnales</taxon>
        <taxon>Sphagnaceae</taxon>
        <taxon>Sphagnum</taxon>
    </lineage>
</organism>
<evidence type="ECO:0000259" key="2">
    <source>
        <dbReference type="Pfam" id="PF14833"/>
    </source>
</evidence>
<dbReference type="InterPro" id="IPR029154">
    <property type="entry name" value="HIBADH-like_NADP-bd"/>
</dbReference>
<dbReference type="InterPro" id="IPR013328">
    <property type="entry name" value="6PGD_dom2"/>
</dbReference>
<protein>
    <recommendedName>
        <fullName evidence="5">3-hydroxyisobutyrate dehydrogenase-like 1, mitochondrial</fullName>
    </recommendedName>
</protein>
<evidence type="ECO:0000313" key="3">
    <source>
        <dbReference type="EMBL" id="CAK9219805.1"/>
    </source>
</evidence>
<gene>
    <name evidence="3" type="ORF">CSSPTR1EN2_LOCUS14874</name>
</gene>
<evidence type="ECO:0008006" key="5">
    <source>
        <dbReference type="Google" id="ProtNLM"/>
    </source>
</evidence>
<dbReference type="Gene3D" id="1.10.1040.10">
    <property type="entry name" value="N-(1-d-carboxylethyl)-l-norvaline Dehydrogenase, domain 2"/>
    <property type="match status" value="1"/>
</dbReference>